<comment type="caution">
    <text evidence="1">The sequence shown here is derived from an EMBL/GenBank/DDBJ whole genome shotgun (WGS) entry which is preliminary data.</text>
</comment>
<evidence type="ECO:0000313" key="2">
    <source>
        <dbReference type="Proteomes" id="UP000006174"/>
    </source>
</evidence>
<name>I2FMP9_USTHO</name>
<evidence type="ECO:0008006" key="3">
    <source>
        <dbReference type="Google" id="ProtNLM"/>
    </source>
</evidence>
<dbReference type="Proteomes" id="UP000006174">
    <property type="component" value="Unassembled WGS sequence"/>
</dbReference>
<protein>
    <recommendedName>
        <fullName evidence="3">GAG-pre-integrase domain-containing protein</fullName>
    </recommendedName>
</protein>
<organism evidence="1 2">
    <name type="scientific">Ustilago hordei</name>
    <name type="common">Barley covered smut fungus</name>
    <dbReference type="NCBI Taxonomy" id="120017"/>
    <lineage>
        <taxon>Eukaryota</taxon>
        <taxon>Fungi</taxon>
        <taxon>Dikarya</taxon>
        <taxon>Basidiomycota</taxon>
        <taxon>Ustilaginomycotina</taxon>
        <taxon>Ustilaginomycetes</taxon>
        <taxon>Ustilaginales</taxon>
        <taxon>Ustilaginaceae</taxon>
        <taxon>Ustilago</taxon>
    </lineage>
</organism>
<accession>I2FMP9</accession>
<keyword evidence="2" id="KW-1185">Reference proteome</keyword>
<dbReference type="HOGENOM" id="CLU_1483059_0_0_1"/>
<sequence>MALALAFFTEVKLAPIDLPPQFVPFMFDSGTSCIMVNSLRLRKDWKGIKDSVGITTADGGKLSAMKMGRIAKGMVTFEDELITIQDKYGHMIRVPTSGNGYPAAAMIIWDNSMPEPSVSLAFAVTMADTAHSPKPCSKADLWHWRLGHASHESILHTHAVTHAHDILASPTTQSGVLCNVCV</sequence>
<gene>
    <name evidence="1" type="ORF">UHOR_13015</name>
</gene>
<reference evidence="1 2" key="1">
    <citation type="journal article" date="2012" name="Plant Cell">
        <title>Genome comparison of barley and maize smut fungi reveals targeted loss of RNA silencing components and species-specific presence of transposable elements.</title>
        <authorList>
            <person name="Laurie J.D."/>
            <person name="Ali S."/>
            <person name="Linning R."/>
            <person name="Mannhaupt G."/>
            <person name="Wong P."/>
            <person name="Gueldener U."/>
            <person name="Muensterkoetter M."/>
            <person name="Moore R."/>
            <person name="Kahmann R."/>
            <person name="Bakkeren G."/>
            <person name="Schirawski J."/>
        </authorList>
    </citation>
    <scope>NUCLEOTIDE SEQUENCE [LARGE SCALE GENOMIC DNA]</scope>
    <source>
        <strain evidence="2">Uh4875-4</strain>
    </source>
</reference>
<evidence type="ECO:0000313" key="1">
    <source>
        <dbReference type="EMBL" id="CCF48192.1"/>
    </source>
</evidence>
<dbReference type="AlphaFoldDB" id="I2FMP9"/>
<dbReference type="EMBL" id="CAGI01000125">
    <property type="protein sequence ID" value="CCF48192.1"/>
    <property type="molecule type" value="Genomic_DNA"/>
</dbReference>
<proteinExistence type="predicted"/>